<evidence type="ECO:0000313" key="2">
    <source>
        <dbReference type="Proteomes" id="UP000651728"/>
    </source>
</evidence>
<gene>
    <name evidence="1" type="ORF">Mam01_64920</name>
</gene>
<proteinExistence type="predicted"/>
<organism evidence="1 2">
    <name type="scientific">Microbispora amethystogenes</name>
    <dbReference type="NCBI Taxonomy" id="1427754"/>
    <lineage>
        <taxon>Bacteria</taxon>
        <taxon>Bacillati</taxon>
        <taxon>Actinomycetota</taxon>
        <taxon>Actinomycetes</taxon>
        <taxon>Streptosporangiales</taxon>
        <taxon>Streptosporangiaceae</taxon>
        <taxon>Microbispora</taxon>
    </lineage>
</organism>
<accession>A0ABQ4FND1</accession>
<dbReference type="Proteomes" id="UP000651728">
    <property type="component" value="Unassembled WGS sequence"/>
</dbReference>
<comment type="caution">
    <text evidence="1">The sequence shown here is derived from an EMBL/GenBank/DDBJ whole genome shotgun (WGS) entry which is preliminary data.</text>
</comment>
<reference evidence="1 2" key="1">
    <citation type="submission" date="2021-01" db="EMBL/GenBank/DDBJ databases">
        <title>Whole genome shotgun sequence of Microbispora amethystogenes NBRC 101907.</title>
        <authorList>
            <person name="Komaki H."/>
            <person name="Tamura T."/>
        </authorList>
    </citation>
    <scope>NUCLEOTIDE SEQUENCE [LARGE SCALE GENOMIC DNA]</scope>
    <source>
        <strain evidence="1 2">NBRC 101907</strain>
    </source>
</reference>
<name>A0ABQ4FND1_9ACTN</name>
<evidence type="ECO:0000313" key="1">
    <source>
        <dbReference type="EMBL" id="GIH36328.1"/>
    </source>
</evidence>
<sequence length="101" mass="10749">MAGVEGAEAGYCRVGASLTDLIRETGAATPPLWGGSWWRDETKHGAVSGRAGVERLPSALGSPVLMTEFLIWDCLEVRCHDWARGKGSGENLLVSAATKLH</sequence>
<dbReference type="EMBL" id="BOOB01000058">
    <property type="protein sequence ID" value="GIH36328.1"/>
    <property type="molecule type" value="Genomic_DNA"/>
</dbReference>
<protein>
    <submittedName>
        <fullName evidence="1">Uncharacterized protein</fullName>
    </submittedName>
</protein>
<keyword evidence="2" id="KW-1185">Reference proteome</keyword>